<dbReference type="GO" id="GO:0006357">
    <property type="term" value="P:regulation of transcription by RNA polymerase II"/>
    <property type="evidence" value="ECO:0007669"/>
    <property type="project" value="TreeGrafter"/>
</dbReference>
<evidence type="ECO:0000259" key="1">
    <source>
        <dbReference type="Pfam" id="PF02541"/>
    </source>
</evidence>
<dbReference type="PANTHER" id="PTHR30005">
    <property type="entry name" value="EXOPOLYPHOSPHATASE"/>
    <property type="match status" value="1"/>
</dbReference>
<dbReference type="EC" id="3.6.1.11" evidence="2"/>
<feature type="domain" description="Ppx/GppA phosphatase N-terminal" evidence="1">
    <location>
        <begin position="17"/>
        <end position="299"/>
    </location>
</feature>
<dbReference type="PANTHER" id="PTHR30005:SF0">
    <property type="entry name" value="RETROGRADE REGULATION PROTEIN 2"/>
    <property type="match status" value="1"/>
</dbReference>
<dbReference type="EMBL" id="VSSQ01005063">
    <property type="protein sequence ID" value="MPM27700.1"/>
    <property type="molecule type" value="Genomic_DNA"/>
</dbReference>
<dbReference type="CDD" id="cd24052">
    <property type="entry name" value="ASKHA_NBD_HpPPX-GppA-like"/>
    <property type="match status" value="1"/>
</dbReference>
<proteinExistence type="predicted"/>
<reference evidence="2" key="1">
    <citation type="submission" date="2019-08" db="EMBL/GenBank/DDBJ databases">
        <authorList>
            <person name="Kucharzyk K."/>
            <person name="Murdoch R.W."/>
            <person name="Higgins S."/>
            <person name="Loffler F."/>
        </authorList>
    </citation>
    <scope>NUCLEOTIDE SEQUENCE</scope>
</reference>
<dbReference type="SUPFAM" id="SSF53067">
    <property type="entry name" value="Actin-like ATPase domain"/>
    <property type="match status" value="2"/>
</dbReference>
<dbReference type="Pfam" id="PF02541">
    <property type="entry name" value="Ppx-GppA"/>
    <property type="match status" value="1"/>
</dbReference>
<organism evidence="2">
    <name type="scientific">bioreactor metagenome</name>
    <dbReference type="NCBI Taxonomy" id="1076179"/>
    <lineage>
        <taxon>unclassified sequences</taxon>
        <taxon>metagenomes</taxon>
        <taxon>ecological metagenomes</taxon>
    </lineage>
</organism>
<accession>A0A644YGX0</accession>
<dbReference type="Gene3D" id="3.30.420.150">
    <property type="entry name" value="Exopolyphosphatase. Domain 2"/>
    <property type="match status" value="1"/>
</dbReference>
<comment type="caution">
    <text evidence="2">The sequence shown here is derived from an EMBL/GenBank/DDBJ whole genome shotgun (WGS) entry which is preliminary data.</text>
</comment>
<dbReference type="InterPro" id="IPR050273">
    <property type="entry name" value="GppA/Ppx_hydrolase"/>
</dbReference>
<sequence>MICGIIDLGSNTIRLSIYTTDSGSVKPLFNKKVTAGLSGYVSDGALSVKGMGKACAALHSFRSILTNFGIQNVYVFATASLRNISNTAQAVEYIKQNTRLDVDVLSGDEEARLVFAGATQSVQLEEGLVLDIGGGSSEYISFAAGSEIKASGSLPVGSLNQFYRHVSGLLPTASAMRKIRSEVLGEMKEKEFFQLGKHRNICGVGGTIRAARKLYNEVFELPQDNAELETDKVERLLKLFEEDQRAIYRPVLQLSPERIHTIIPGMLILSTISKTCQAERITVSGYGVREGYLLSRVLRQ</sequence>
<gene>
    <name evidence="2" type="primary">ppx_12</name>
    <name evidence="2" type="ORF">SDC9_74213</name>
</gene>
<protein>
    <submittedName>
        <fullName evidence="2">Exopolyphosphatase 1</fullName>
        <ecNumber evidence="2">3.6.1.11</ecNumber>
    </submittedName>
</protein>
<dbReference type="InterPro" id="IPR003695">
    <property type="entry name" value="Ppx_GppA_N"/>
</dbReference>
<evidence type="ECO:0000313" key="2">
    <source>
        <dbReference type="EMBL" id="MPM27700.1"/>
    </source>
</evidence>
<name>A0A644YGX0_9ZZZZ</name>
<dbReference type="AlphaFoldDB" id="A0A644YGX0"/>
<dbReference type="GO" id="GO:0004309">
    <property type="term" value="F:exopolyphosphatase activity"/>
    <property type="evidence" value="ECO:0007669"/>
    <property type="project" value="UniProtKB-EC"/>
</dbReference>
<dbReference type="Gene3D" id="3.30.420.40">
    <property type="match status" value="1"/>
</dbReference>
<dbReference type="InterPro" id="IPR043129">
    <property type="entry name" value="ATPase_NBD"/>
</dbReference>
<keyword evidence="2" id="KW-0378">Hydrolase</keyword>